<keyword evidence="9" id="KW-0694">RNA-binding</keyword>
<evidence type="ECO:0000256" key="11">
    <source>
        <dbReference type="ARBA" id="ARBA00035025"/>
    </source>
</evidence>
<proteinExistence type="inferred from homology"/>
<sequence>MTTLLHTQRLDSVCAAIDESGPASLVDLGCGDGDLLVRLARNSGIGRLVGMDLCPRALDRLRERLKTEADGAGRIEVRMGSMLEPQTDLRGFDCAVLLETIEHIEPERLSKLERSVFHDLRPKTVIVTTPNVEYNVILGVPAHRFRHPGHRFEWPRARFRKWGARVAGSAGYKVEFRDIGGVHPELGGASQMAVFRSDAHDALARRNPGGSLDA</sequence>
<accession>A0A2M9G5C1</accession>
<name>A0A2M9G5C1_9PROT</name>
<evidence type="ECO:0000256" key="2">
    <source>
        <dbReference type="ARBA" id="ARBA00009026"/>
    </source>
</evidence>
<dbReference type="InterPro" id="IPR041698">
    <property type="entry name" value="Methyltransf_25"/>
</dbReference>
<evidence type="ECO:0000313" key="15">
    <source>
        <dbReference type="Proteomes" id="UP000229498"/>
    </source>
</evidence>
<evidence type="ECO:0000256" key="7">
    <source>
        <dbReference type="ARBA" id="ARBA00022723"/>
    </source>
</evidence>
<dbReference type="SUPFAM" id="SSF53335">
    <property type="entry name" value="S-adenosyl-L-methionine-dependent methyltransferases"/>
    <property type="match status" value="1"/>
</dbReference>
<dbReference type="GO" id="GO:0046872">
    <property type="term" value="F:metal ion binding"/>
    <property type="evidence" value="ECO:0007669"/>
    <property type="project" value="UniProtKB-KW"/>
</dbReference>
<evidence type="ECO:0000256" key="1">
    <source>
        <dbReference type="ARBA" id="ARBA00001946"/>
    </source>
</evidence>
<keyword evidence="15" id="KW-1185">Reference proteome</keyword>
<keyword evidence="6" id="KW-0949">S-adenosyl-L-methionine</keyword>
<dbReference type="InterPro" id="IPR026610">
    <property type="entry name" value="Hen1"/>
</dbReference>
<keyword evidence="8" id="KW-0460">Magnesium</keyword>
<evidence type="ECO:0000313" key="14">
    <source>
        <dbReference type="EMBL" id="PJK30913.1"/>
    </source>
</evidence>
<dbReference type="EC" id="2.1.1.386" evidence="11"/>
<evidence type="ECO:0000256" key="12">
    <source>
        <dbReference type="ARBA" id="ARBA00048418"/>
    </source>
</evidence>
<evidence type="ECO:0000256" key="4">
    <source>
        <dbReference type="ARBA" id="ARBA00022603"/>
    </source>
</evidence>
<protein>
    <recommendedName>
        <fullName evidence="3">Small RNA 2'-O-methyltransferase</fullName>
        <ecNumber evidence="11">2.1.1.386</ecNumber>
    </recommendedName>
</protein>
<reference evidence="14 15" key="1">
    <citation type="submission" date="2017-11" db="EMBL/GenBank/DDBJ databases">
        <title>Draft genome sequence of Rhizobiales bacterium SY3-13.</title>
        <authorList>
            <person name="Sun C."/>
        </authorList>
    </citation>
    <scope>NUCLEOTIDE SEQUENCE [LARGE SCALE GENOMIC DNA]</scope>
    <source>
        <strain evidence="14 15">SY3-13</strain>
    </source>
</reference>
<dbReference type="PANTHER" id="PTHR21404:SF3">
    <property type="entry name" value="SMALL RNA 2'-O-METHYLTRANSFERASE"/>
    <property type="match status" value="1"/>
</dbReference>
<dbReference type="AlphaFoldDB" id="A0A2M9G5C1"/>
<dbReference type="Pfam" id="PF13649">
    <property type="entry name" value="Methyltransf_25"/>
    <property type="match status" value="1"/>
</dbReference>
<dbReference type="RefSeq" id="WP_109792204.1">
    <property type="nucleotide sequence ID" value="NZ_PHIG01000012.1"/>
</dbReference>
<organism evidence="14 15">
    <name type="scientific">Minwuia thermotolerans</name>
    <dbReference type="NCBI Taxonomy" id="2056226"/>
    <lineage>
        <taxon>Bacteria</taxon>
        <taxon>Pseudomonadati</taxon>
        <taxon>Pseudomonadota</taxon>
        <taxon>Alphaproteobacteria</taxon>
        <taxon>Minwuiales</taxon>
        <taxon>Minwuiaceae</taxon>
        <taxon>Minwuia</taxon>
    </lineage>
</organism>
<keyword evidence="4 14" id="KW-0489">Methyltransferase</keyword>
<dbReference type="Proteomes" id="UP000229498">
    <property type="component" value="Unassembled WGS sequence"/>
</dbReference>
<dbReference type="OrthoDB" id="626362at2"/>
<evidence type="ECO:0000259" key="13">
    <source>
        <dbReference type="Pfam" id="PF13649"/>
    </source>
</evidence>
<comment type="similarity">
    <text evidence="2">Belongs to the methyltransferase superfamily. HEN1 family.</text>
</comment>
<dbReference type="GO" id="GO:0090486">
    <property type="term" value="F:small RNA 2'-O-methyltransferase activity"/>
    <property type="evidence" value="ECO:0007669"/>
    <property type="project" value="UniProtKB-EC"/>
</dbReference>
<dbReference type="GO" id="GO:0001510">
    <property type="term" value="P:RNA methylation"/>
    <property type="evidence" value="ECO:0007669"/>
    <property type="project" value="InterPro"/>
</dbReference>
<gene>
    <name evidence="14" type="ORF">CVT23_04390</name>
</gene>
<dbReference type="PANTHER" id="PTHR21404">
    <property type="entry name" value="HEN1"/>
    <property type="match status" value="1"/>
</dbReference>
<feature type="domain" description="Methyltransferase" evidence="13">
    <location>
        <begin position="26"/>
        <end position="122"/>
    </location>
</feature>
<evidence type="ECO:0000256" key="3">
    <source>
        <dbReference type="ARBA" id="ARBA00021330"/>
    </source>
</evidence>
<dbReference type="CDD" id="cd02440">
    <property type="entry name" value="AdoMet_MTases"/>
    <property type="match status" value="1"/>
</dbReference>
<dbReference type="EMBL" id="PHIG01000012">
    <property type="protein sequence ID" value="PJK30913.1"/>
    <property type="molecule type" value="Genomic_DNA"/>
</dbReference>
<dbReference type="GO" id="GO:0003723">
    <property type="term" value="F:RNA binding"/>
    <property type="evidence" value="ECO:0007669"/>
    <property type="project" value="UniProtKB-KW"/>
</dbReference>
<evidence type="ECO:0000256" key="8">
    <source>
        <dbReference type="ARBA" id="ARBA00022842"/>
    </source>
</evidence>
<comment type="cofactor">
    <cofactor evidence="1">
        <name>Mg(2+)</name>
        <dbReference type="ChEBI" id="CHEBI:18420"/>
    </cofactor>
</comment>
<evidence type="ECO:0000256" key="5">
    <source>
        <dbReference type="ARBA" id="ARBA00022679"/>
    </source>
</evidence>
<evidence type="ECO:0000256" key="9">
    <source>
        <dbReference type="ARBA" id="ARBA00022884"/>
    </source>
</evidence>
<keyword evidence="10" id="KW-0943">RNA-mediated gene silencing</keyword>
<comment type="catalytic activity">
    <reaction evidence="12">
        <text>small RNA 3'-end nucleotide + S-adenosyl-L-methionine = small RNA 3'-end 2'-O-methylnucleotide + S-adenosyl-L-homocysteine + H(+)</text>
        <dbReference type="Rhea" id="RHEA:37887"/>
        <dbReference type="Rhea" id="RHEA-COMP:10415"/>
        <dbReference type="Rhea" id="RHEA-COMP:10416"/>
        <dbReference type="ChEBI" id="CHEBI:15378"/>
        <dbReference type="ChEBI" id="CHEBI:57856"/>
        <dbReference type="ChEBI" id="CHEBI:59789"/>
        <dbReference type="ChEBI" id="CHEBI:74896"/>
        <dbReference type="ChEBI" id="CHEBI:74898"/>
        <dbReference type="EC" id="2.1.1.386"/>
    </reaction>
</comment>
<dbReference type="InterPro" id="IPR029063">
    <property type="entry name" value="SAM-dependent_MTases_sf"/>
</dbReference>
<comment type="caution">
    <text evidence="14">The sequence shown here is derived from an EMBL/GenBank/DDBJ whole genome shotgun (WGS) entry which is preliminary data.</text>
</comment>
<keyword evidence="5 14" id="KW-0808">Transferase</keyword>
<keyword evidence="7" id="KW-0479">Metal-binding</keyword>
<evidence type="ECO:0000256" key="10">
    <source>
        <dbReference type="ARBA" id="ARBA00023158"/>
    </source>
</evidence>
<evidence type="ECO:0000256" key="6">
    <source>
        <dbReference type="ARBA" id="ARBA00022691"/>
    </source>
</evidence>
<dbReference type="GO" id="GO:0030422">
    <property type="term" value="P:siRNA processing"/>
    <property type="evidence" value="ECO:0007669"/>
    <property type="project" value="TreeGrafter"/>
</dbReference>
<dbReference type="Gene3D" id="3.40.50.150">
    <property type="entry name" value="Vaccinia Virus protein VP39"/>
    <property type="match status" value="1"/>
</dbReference>
<dbReference type="GO" id="GO:0005737">
    <property type="term" value="C:cytoplasm"/>
    <property type="evidence" value="ECO:0007669"/>
    <property type="project" value="TreeGrafter"/>
</dbReference>